<keyword evidence="2" id="KW-1185">Reference proteome</keyword>
<sequence length="64" mass="7062">MWDRRNEGGMKLHLFLLPSKNQNLVLVSRSHSTGARQELSVAAEAYCRIKKGSSSCKTAGASQR</sequence>
<proteinExistence type="predicted"/>
<comment type="caution">
    <text evidence="1">The sequence shown here is derived from an EMBL/GenBank/DDBJ whole genome shotgun (WGS) entry which is preliminary data.</text>
</comment>
<reference evidence="1 2" key="1">
    <citation type="journal article" date="2018" name="Proc. R. Soc. B">
        <title>A non-coding region near Follistatin controls head colour polymorphism in the Gouldian finch.</title>
        <authorList>
            <person name="Toomey M.B."/>
            <person name="Marques C.I."/>
            <person name="Andrade P."/>
            <person name="Araujo P.M."/>
            <person name="Sabatino S."/>
            <person name="Gazda M.A."/>
            <person name="Afonso S."/>
            <person name="Lopes R.J."/>
            <person name="Corbo J.C."/>
            <person name="Carneiro M."/>
        </authorList>
    </citation>
    <scope>NUCLEOTIDE SEQUENCE [LARGE SCALE GENOMIC DNA]</scope>
    <source>
        <strain evidence="1">Red01</strain>
        <tissue evidence="1">Muscle</tissue>
    </source>
</reference>
<evidence type="ECO:0000313" key="2">
    <source>
        <dbReference type="Proteomes" id="UP000276834"/>
    </source>
</evidence>
<dbReference type="AlphaFoldDB" id="A0A3L8S3T7"/>
<dbReference type="EMBL" id="QUSF01000066">
    <property type="protein sequence ID" value="RLV96862.1"/>
    <property type="molecule type" value="Genomic_DNA"/>
</dbReference>
<organism evidence="1 2">
    <name type="scientific">Chloebia gouldiae</name>
    <name type="common">Gouldian finch</name>
    <name type="synonym">Erythrura gouldiae</name>
    <dbReference type="NCBI Taxonomy" id="44316"/>
    <lineage>
        <taxon>Eukaryota</taxon>
        <taxon>Metazoa</taxon>
        <taxon>Chordata</taxon>
        <taxon>Craniata</taxon>
        <taxon>Vertebrata</taxon>
        <taxon>Euteleostomi</taxon>
        <taxon>Archelosauria</taxon>
        <taxon>Archosauria</taxon>
        <taxon>Dinosauria</taxon>
        <taxon>Saurischia</taxon>
        <taxon>Theropoda</taxon>
        <taxon>Coelurosauria</taxon>
        <taxon>Aves</taxon>
        <taxon>Neognathae</taxon>
        <taxon>Neoaves</taxon>
        <taxon>Telluraves</taxon>
        <taxon>Australaves</taxon>
        <taxon>Passeriformes</taxon>
        <taxon>Passeroidea</taxon>
        <taxon>Passeridae</taxon>
        <taxon>Chloebia</taxon>
    </lineage>
</organism>
<accession>A0A3L8S3T7</accession>
<evidence type="ECO:0000313" key="1">
    <source>
        <dbReference type="EMBL" id="RLV96862.1"/>
    </source>
</evidence>
<name>A0A3L8S3T7_CHLGU</name>
<gene>
    <name evidence="1" type="ORF">DV515_00012368</name>
</gene>
<protein>
    <submittedName>
        <fullName evidence="1">Uncharacterized protein</fullName>
    </submittedName>
</protein>
<dbReference type="Proteomes" id="UP000276834">
    <property type="component" value="Unassembled WGS sequence"/>
</dbReference>